<dbReference type="Proteomes" id="UP000567922">
    <property type="component" value="Unassembled WGS sequence"/>
</dbReference>
<gene>
    <name evidence="1" type="ORF">FHU29_003868</name>
</gene>
<keyword evidence="2" id="KW-1185">Reference proteome</keyword>
<dbReference type="RefSeq" id="WP_157095427.1">
    <property type="nucleotide sequence ID" value="NZ_BDDI01000029.1"/>
</dbReference>
<accession>A0A839RSS2</accession>
<name>A0A839RSS2_9ACTN</name>
<organism evidence="1 2">
    <name type="scientific">Hoyosella altamirensis</name>
    <dbReference type="NCBI Taxonomy" id="616997"/>
    <lineage>
        <taxon>Bacteria</taxon>
        <taxon>Bacillati</taxon>
        <taxon>Actinomycetota</taxon>
        <taxon>Actinomycetes</taxon>
        <taxon>Mycobacteriales</taxon>
        <taxon>Hoyosellaceae</taxon>
        <taxon>Hoyosella</taxon>
    </lineage>
</organism>
<evidence type="ECO:0000313" key="1">
    <source>
        <dbReference type="EMBL" id="MBB3039399.1"/>
    </source>
</evidence>
<dbReference type="EMBL" id="JACHWS010000003">
    <property type="protein sequence ID" value="MBB3039399.1"/>
    <property type="molecule type" value="Genomic_DNA"/>
</dbReference>
<reference evidence="1 2" key="1">
    <citation type="submission" date="2020-08" db="EMBL/GenBank/DDBJ databases">
        <title>Sequencing the genomes of 1000 actinobacteria strains.</title>
        <authorList>
            <person name="Klenk H.-P."/>
        </authorList>
    </citation>
    <scope>NUCLEOTIDE SEQUENCE [LARGE SCALE GENOMIC DNA]</scope>
    <source>
        <strain evidence="1 2">DSM 45258</strain>
    </source>
</reference>
<dbReference type="AlphaFoldDB" id="A0A839RSS2"/>
<evidence type="ECO:0000313" key="2">
    <source>
        <dbReference type="Proteomes" id="UP000567922"/>
    </source>
</evidence>
<sequence>MSLESLAEIGGSLETSSELSFSISDIFGGISGAMEFVLFVNDLLSFFG</sequence>
<comment type="caution">
    <text evidence="1">The sequence shown here is derived from an EMBL/GenBank/DDBJ whole genome shotgun (WGS) entry which is preliminary data.</text>
</comment>
<proteinExistence type="predicted"/>
<protein>
    <submittedName>
        <fullName evidence="1">Uncharacterized protein</fullName>
    </submittedName>
</protein>